<comment type="caution">
    <text evidence="1">The sequence shown here is derived from an EMBL/GenBank/DDBJ whole genome shotgun (WGS) entry which is preliminary data.</text>
</comment>
<dbReference type="OrthoDB" id="7869153at2"/>
<dbReference type="InterPro" id="IPR026838">
    <property type="entry name" value="YheC/D"/>
</dbReference>
<dbReference type="Pfam" id="PF14398">
    <property type="entry name" value="ATPgrasp_YheCD"/>
    <property type="match status" value="1"/>
</dbReference>
<dbReference type="Proteomes" id="UP000284219">
    <property type="component" value="Unassembled WGS sequence"/>
</dbReference>
<reference evidence="1 2" key="1">
    <citation type="submission" date="2016-08" db="EMBL/GenBank/DDBJ databases">
        <title>Novel Firmicute Genomes.</title>
        <authorList>
            <person name="Poppleton D.I."/>
            <person name="Gribaldo S."/>
        </authorList>
    </citation>
    <scope>NUCLEOTIDE SEQUENCE [LARGE SCALE GENOMIC DNA]</scope>
    <source>
        <strain evidence="1 2">RAOx-1</strain>
    </source>
</reference>
<sequence>MSKNYDSKRIKGKLRVYEYLRSNKGLQSYLPYTVGFSEKALIRTTSQYRLLYVKPNQGTHGKGVMQLKRGRDSNKITVRSTSSKKTFSNSSKLYAYLKKEASSRRMLIQKGIELEKTNGNPYYIRAMVQRKPSGKWVCTGMFTKVAPPKKIVTNYYQGGKIVLLNRVFQQLNLTNKQKKARLRLLSRVSLQVANTLSARQRGMYEMGIDFAFDRMGRLWIIEVNTRRPQFYPLKRICPTMYKKMLSYAKSYGRKSAY</sequence>
<name>A0A419SNW4_9BACL</name>
<evidence type="ECO:0008006" key="3">
    <source>
        <dbReference type="Google" id="ProtNLM"/>
    </source>
</evidence>
<gene>
    <name evidence="1" type="ORF">BEP19_03410</name>
</gene>
<evidence type="ECO:0000313" key="1">
    <source>
        <dbReference type="EMBL" id="RKD25986.1"/>
    </source>
</evidence>
<dbReference type="Gene3D" id="3.30.470.20">
    <property type="entry name" value="ATP-grasp fold, B domain"/>
    <property type="match status" value="1"/>
</dbReference>
<evidence type="ECO:0000313" key="2">
    <source>
        <dbReference type="Proteomes" id="UP000284219"/>
    </source>
</evidence>
<proteinExistence type="predicted"/>
<dbReference type="SUPFAM" id="SSF56059">
    <property type="entry name" value="Glutathione synthetase ATP-binding domain-like"/>
    <property type="match status" value="1"/>
</dbReference>
<accession>A0A419SNW4</accession>
<organism evidence="1 2">
    <name type="scientific">Ammoniphilus oxalaticus</name>
    <dbReference type="NCBI Taxonomy" id="66863"/>
    <lineage>
        <taxon>Bacteria</taxon>
        <taxon>Bacillati</taxon>
        <taxon>Bacillota</taxon>
        <taxon>Bacilli</taxon>
        <taxon>Bacillales</taxon>
        <taxon>Paenibacillaceae</taxon>
        <taxon>Aneurinibacillus group</taxon>
        <taxon>Ammoniphilus</taxon>
    </lineage>
</organism>
<dbReference type="RefSeq" id="WP_120188665.1">
    <property type="nucleotide sequence ID" value="NZ_MCHY01000006.1"/>
</dbReference>
<keyword evidence="2" id="KW-1185">Reference proteome</keyword>
<dbReference type="EMBL" id="MCHY01000006">
    <property type="protein sequence ID" value="RKD25986.1"/>
    <property type="molecule type" value="Genomic_DNA"/>
</dbReference>
<dbReference type="AlphaFoldDB" id="A0A419SNW4"/>
<protein>
    <recommendedName>
        <fullName evidence="3">ATP-grasp domain-containing protein</fullName>
    </recommendedName>
</protein>